<comment type="function">
    <text evidence="1">The light-harvesting complex (LHC) functions as a light receptor, it captures and delivers excitation energy to photosystems with which it is closely associated. Energy is transferred from the carotenoid and chlorophyll C (or B) to chlorophyll A and the photosynthetic reaction centers where it is used to synthesize ATP and reducing power.</text>
</comment>
<keyword evidence="7" id="KW-0437">Light-harvesting polypeptide</keyword>
<evidence type="ECO:0000256" key="7">
    <source>
        <dbReference type="ARBA" id="ARBA00023243"/>
    </source>
</evidence>
<comment type="caution">
    <text evidence="10">The sequence shown here is derived from an EMBL/GenBank/DDBJ whole genome shotgun (WGS) entry which is preliminary data.</text>
</comment>
<dbReference type="GO" id="GO:0030076">
    <property type="term" value="C:light-harvesting complex"/>
    <property type="evidence" value="ECO:0007669"/>
    <property type="project" value="UniProtKB-KW"/>
</dbReference>
<reference evidence="10 11" key="1">
    <citation type="journal article" date="2020" name="G3 (Bethesda)">
        <title>Improved Reference Genome for Cyclotella cryptica CCMP332, a Model for Cell Wall Morphogenesis, Salinity Adaptation, and Lipid Production in Diatoms (Bacillariophyta).</title>
        <authorList>
            <person name="Roberts W.R."/>
            <person name="Downey K.M."/>
            <person name="Ruck E.C."/>
            <person name="Traller J.C."/>
            <person name="Alverson A.J."/>
        </authorList>
    </citation>
    <scope>NUCLEOTIDE SEQUENCE [LARGE SCALE GENOMIC DNA]</scope>
    <source>
        <strain evidence="10 11">CCMP332</strain>
    </source>
</reference>
<dbReference type="InterPro" id="IPR022796">
    <property type="entry name" value="Chloroa_b-bind"/>
</dbReference>
<evidence type="ECO:0000256" key="4">
    <source>
        <dbReference type="ARBA" id="ARBA00022528"/>
    </source>
</evidence>
<evidence type="ECO:0000256" key="1">
    <source>
        <dbReference type="ARBA" id="ARBA00004022"/>
    </source>
</evidence>
<keyword evidence="6" id="KW-0934">Plastid</keyword>
<dbReference type="InterPro" id="IPR001344">
    <property type="entry name" value="Chloro_AB-bd_pln"/>
</dbReference>
<comment type="subcellular location">
    <subcellularLocation>
        <location evidence="2">Plastid</location>
        <location evidence="2">Chloroplast</location>
    </subcellularLocation>
</comment>
<protein>
    <submittedName>
        <fullName evidence="10">Uncharacterized protein</fullName>
    </submittedName>
</protein>
<evidence type="ECO:0000256" key="3">
    <source>
        <dbReference type="ARBA" id="ARBA00005933"/>
    </source>
</evidence>
<dbReference type="AlphaFoldDB" id="A0ABD3QUK6"/>
<evidence type="ECO:0000313" key="10">
    <source>
        <dbReference type="EMBL" id="KAL3804123.1"/>
    </source>
</evidence>
<name>A0ABD3QUK6_9STRA</name>
<keyword evidence="9" id="KW-0732">Signal</keyword>
<proteinExistence type="inferred from homology"/>
<keyword evidence="5" id="KW-0602">Photosynthesis</keyword>
<evidence type="ECO:0000256" key="8">
    <source>
        <dbReference type="PIRSR" id="PIRSR601344-1"/>
    </source>
</evidence>
<feature type="binding site" evidence="8">
    <location>
        <position position="232"/>
    </location>
    <ligand>
        <name>chlorophyll a</name>
        <dbReference type="ChEBI" id="CHEBI:58416"/>
        <label>1</label>
    </ligand>
</feature>
<dbReference type="GO" id="GO:0015979">
    <property type="term" value="P:photosynthesis"/>
    <property type="evidence" value="ECO:0007669"/>
    <property type="project" value="UniProtKB-KW"/>
</dbReference>
<dbReference type="SUPFAM" id="SSF103511">
    <property type="entry name" value="Chlorophyll a-b binding protein"/>
    <property type="match status" value="1"/>
</dbReference>
<feature type="binding site" description="axial binding residue" evidence="8">
    <location>
        <position position="124"/>
    </location>
    <ligand>
        <name>chlorophyll b</name>
        <dbReference type="ChEBI" id="CHEBI:61721"/>
        <label>1</label>
    </ligand>
    <ligandPart>
        <name>Mg</name>
        <dbReference type="ChEBI" id="CHEBI:25107"/>
    </ligandPart>
</feature>
<feature type="binding site" evidence="8">
    <location>
        <position position="215"/>
    </location>
    <ligand>
        <name>chlorophyll a</name>
        <dbReference type="ChEBI" id="CHEBI:58416"/>
        <label>1</label>
    </ligand>
</feature>
<evidence type="ECO:0000256" key="6">
    <source>
        <dbReference type="ARBA" id="ARBA00022640"/>
    </source>
</evidence>
<dbReference type="Pfam" id="PF00504">
    <property type="entry name" value="Chloroa_b-bind"/>
    <property type="match status" value="1"/>
</dbReference>
<dbReference type="PANTHER" id="PTHR21649">
    <property type="entry name" value="CHLOROPHYLL A/B BINDING PROTEIN"/>
    <property type="match status" value="1"/>
</dbReference>
<evidence type="ECO:0000256" key="9">
    <source>
        <dbReference type="SAM" id="SignalP"/>
    </source>
</evidence>
<dbReference type="Proteomes" id="UP001516023">
    <property type="component" value="Unassembled WGS sequence"/>
</dbReference>
<keyword evidence="8" id="KW-0148">Chlorophyll</keyword>
<sequence length="252" mass="26747">MATIRRSIRSSTPSTPTTMKLAILSTLLATASAFAPGQQGPSITALAATRAVSKAAPKKEAAAPKKAAAAPKKAAAVKKPAAQAPPGLVGALPPVGFFDPAGFAAKASPEELSRYREVEIMHGRFAQLAVLGFIIPEKCAYDGSFGDDFLAPTGRALEVFNTDPLWLGLTLAVISALETVRLIETEPGTRTDAKIESLGWRPKTESEYINYQVRELQQGRLAMLAFAGEVAQELVNDKPLLVNLQDSGFVSW</sequence>
<feature type="binding site" evidence="8">
    <location>
        <position position="119"/>
    </location>
    <ligand>
        <name>chlorophyll a</name>
        <dbReference type="ChEBI" id="CHEBI:58416"/>
        <label>1</label>
    </ligand>
</feature>
<evidence type="ECO:0000256" key="2">
    <source>
        <dbReference type="ARBA" id="ARBA00004229"/>
    </source>
</evidence>
<gene>
    <name evidence="10" type="ORF">HJC23_013642</name>
</gene>
<keyword evidence="4" id="KW-0150">Chloroplast</keyword>
<dbReference type="Gene3D" id="1.10.3460.10">
    <property type="entry name" value="Chlorophyll a/b binding protein domain"/>
    <property type="match status" value="1"/>
</dbReference>
<evidence type="ECO:0000313" key="11">
    <source>
        <dbReference type="Proteomes" id="UP001516023"/>
    </source>
</evidence>
<keyword evidence="11" id="KW-1185">Reference proteome</keyword>
<organism evidence="10 11">
    <name type="scientific">Cyclotella cryptica</name>
    <dbReference type="NCBI Taxonomy" id="29204"/>
    <lineage>
        <taxon>Eukaryota</taxon>
        <taxon>Sar</taxon>
        <taxon>Stramenopiles</taxon>
        <taxon>Ochrophyta</taxon>
        <taxon>Bacillariophyta</taxon>
        <taxon>Coscinodiscophyceae</taxon>
        <taxon>Thalassiosirophycidae</taxon>
        <taxon>Stephanodiscales</taxon>
        <taxon>Stephanodiscaceae</taxon>
        <taxon>Cyclotella</taxon>
    </lineage>
</organism>
<evidence type="ECO:0000256" key="5">
    <source>
        <dbReference type="ARBA" id="ARBA00022531"/>
    </source>
</evidence>
<dbReference type="GO" id="GO:0009507">
    <property type="term" value="C:chloroplast"/>
    <property type="evidence" value="ECO:0007669"/>
    <property type="project" value="UniProtKB-SubCell"/>
</dbReference>
<feature type="chain" id="PRO_5044803240" evidence="9">
    <location>
        <begin position="34"/>
        <end position="252"/>
    </location>
</feature>
<comment type="similarity">
    <text evidence="3">Belongs to the fucoxanthin chlorophyll protein family.</text>
</comment>
<accession>A0ABD3QUK6</accession>
<keyword evidence="8" id="KW-0157">Chromophore</keyword>
<feature type="binding site" evidence="8">
    <location>
        <position position="122"/>
    </location>
    <ligand>
        <name>chlorophyll a</name>
        <dbReference type="ChEBI" id="CHEBI:58416"/>
        <label>1</label>
    </ligand>
</feature>
<feature type="binding site" description="axial binding residue" evidence="8">
    <location>
        <position position="220"/>
    </location>
    <ligand>
        <name>chlorophyll a</name>
        <dbReference type="ChEBI" id="CHEBI:58416"/>
        <label>4</label>
    </ligand>
    <ligandPart>
        <name>Mg</name>
        <dbReference type="ChEBI" id="CHEBI:25107"/>
    </ligandPart>
</feature>
<feature type="signal peptide" evidence="9">
    <location>
        <begin position="1"/>
        <end position="33"/>
    </location>
</feature>
<dbReference type="EMBL" id="JABMIG020000009">
    <property type="protein sequence ID" value="KAL3804123.1"/>
    <property type="molecule type" value="Genomic_DNA"/>
</dbReference>